<reference evidence="2 3" key="1">
    <citation type="journal article" date="2010" name="Proc. Natl. Acad. Sci. U.S.A.">
        <title>Insights into evolution of multicellular fungi from the assembled chromosomes of the mushroom Coprinopsis cinerea (Coprinus cinereus).</title>
        <authorList>
            <person name="Stajich J.E."/>
            <person name="Wilke S.K."/>
            <person name="Ahren D."/>
            <person name="Au C.H."/>
            <person name="Birren B.W."/>
            <person name="Borodovsky M."/>
            <person name="Burns C."/>
            <person name="Canback B."/>
            <person name="Casselton L.A."/>
            <person name="Cheng C.K."/>
            <person name="Deng J."/>
            <person name="Dietrich F.S."/>
            <person name="Fargo D.C."/>
            <person name="Farman M.L."/>
            <person name="Gathman A.C."/>
            <person name="Goldberg J."/>
            <person name="Guigo R."/>
            <person name="Hoegger P.J."/>
            <person name="Hooker J.B."/>
            <person name="Huggins A."/>
            <person name="James T.Y."/>
            <person name="Kamada T."/>
            <person name="Kilaru S."/>
            <person name="Kodira C."/>
            <person name="Kues U."/>
            <person name="Kupfer D."/>
            <person name="Kwan H.S."/>
            <person name="Lomsadze A."/>
            <person name="Li W."/>
            <person name="Lilly W.W."/>
            <person name="Ma L.J."/>
            <person name="Mackey A.J."/>
            <person name="Manning G."/>
            <person name="Martin F."/>
            <person name="Muraguchi H."/>
            <person name="Natvig D.O."/>
            <person name="Palmerini H."/>
            <person name="Ramesh M.A."/>
            <person name="Rehmeyer C.J."/>
            <person name="Roe B.A."/>
            <person name="Shenoy N."/>
            <person name="Stanke M."/>
            <person name="Ter-Hovhannisyan V."/>
            <person name="Tunlid A."/>
            <person name="Velagapudi R."/>
            <person name="Vision T.J."/>
            <person name="Zeng Q."/>
            <person name="Zolan M.E."/>
            <person name="Pukkila P.J."/>
        </authorList>
    </citation>
    <scope>NUCLEOTIDE SEQUENCE [LARGE SCALE GENOMIC DNA]</scope>
    <source>
        <strain evidence="3">Okayama-7 / 130 / ATCC MYA-4618 / FGSC 9003</strain>
    </source>
</reference>
<dbReference type="eggNOG" id="ENOG502SSPF">
    <property type="taxonomic scope" value="Eukaryota"/>
</dbReference>
<name>A8NA94_COPC7</name>
<accession>A8NA94</accession>
<comment type="caution">
    <text evidence="2">The sequence shown here is derived from an EMBL/GenBank/DDBJ whole genome shotgun (WGS) entry which is preliminary data.</text>
</comment>
<dbReference type="OMA" id="QIPHIAY"/>
<dbReference type="AlphaFoldDB" id="A8NA94"/>
<evidence type="ECO:0000313" key="3">
    <source>
        <dbReference type="Proteomes" id="UP000001861"/>
    </source>
</evidence>
<evidence type="ECO:0000256" key="1">
    <source>
        <dbReference type="SAM" id="MobiDB-lite"/>
    </source>
</evidence>
<dbReference type="EMBL" id="AACS02000007">
    <property type="protein sequence ID" value="EAU90077.2"/>
    <property type="molecule type" value="Genomic_DNA"/>
</dbReference>
<dbReference type="Proteomes" id="UP000001861">
    <property type="component" value="Unassembled WGS sequence"/>
</dbReference>
<dbReference type="OrthoDB" id="4584900at2759"/>
<organism evidence="2 3">
    <name type="scientific">Coprinopsis cinerea (strain Okayama-7 / 130 / ATCC MYA-4618 / FGSC 9003)</name>
    <name type="common">Inky cap fungus</name>
    <name type="synonym">Hormographiella aspergillata</name>
    <dbReference type="NCBI Taxonomy" id="240176"/>
    <lineage>
        <taxon>Eukaryota</taxon>
        <taxon>Fungi</taxon>
        <taxon>Dikarya</taxon>
        <taxon>Basidiomycota</taxon>
        <taxon>Agaricomycotina</taxon>
        <taxon>Agaricomycetes</taxon>
        <taxon>Agaricomycetidae</taxon>
        <taxon>Agaricales</taxon>
        <taxon>Agaricineae</taxon>
        <taxon>Psathyrellaceae</taxon>
        <taxon>Coprinopsis</taxon>
    </lineage>
</organism>
<dbReference type="InParanoid" id="A8NA94"/>
<dbReference type="VEuPathDB" id="FungiDB:CC1G_08350"/>
<dbReference type="RefSeq" id="XP_001831746.2">
    <property type="nucleotide sequence ID" value="XM_001831694.2"/>
</dbReference>
<dbReference type="HOGENOM" id="CLU_956503_0_0_1"/>
<protein>
    <submittedName>
        <fullName evidence="2">Uncharacterized protein</fullName>
    </submittedName>
</protein>
<proteinExistence type="predicted"/>
<feature type="region of interest" description="Disordered" evidence="1">
    <location>
        <begin position="61"/>
        <end position="109"/>
    </location>
</feature>
<gene>
    <name evidence="2" type="ORF">CC1G_08350</name>
</gene>
<evidence type="ECO:0000313" key="2">
    <source>
        <dbReference type="EMBL" id="EAU90077.2"/>
    </source>
</evidence>
<dbReference type="KEGG" id="cci:CC1G_08350"/>
<sequence length="291" mass="31675">MRIQPLFTTTFLFSTFLTSYAALFTIQDLMKHSGLTTPGPSEYNEEGYKILNKLRKMLPTKTKSRPQMRMTNAERLRKKLPLNPPVRRDGSRRVAPRQASPLPPVVTEGGAGVFDENGDLIGYVSASLSPSGQMVMTTDENDVLSFVTAYQPPVAGVSDFARITMANPDFPIVGAIQGRDNSDASIGPGSPNYLYVGGVELPGTVPESPGEEIGNTYTDATGIDRLVQTDIWQVQTATGMVMARWVNPDGSIVNANAYMQGNNIYLLGDPDAFQAVYPDPIEPISIRVLQV</sequence>
<keyword evidence="3" id="KW-1185">Reference proteome</keyword>
<dbReference type="GeneID" id="6008221"/>